<keyword evidence="4" id="KW-1185">Reference proteome</keyword>
<keyword evidence="2" id="KW-0472">Membrane</keyword>
<evidence type="ECO:0000313" key="3">
    <source>
        <dbReference type="EMBL" id="MPC33769.1"/>
    </source>
</evidence>
<gene>
    <name evidence="3" type="ORF">E2C01_027132</name>
</gene>
<feature type="region of interest" description="Disordered" evidence="1">
    <location>
        <begin position="350"/>
        <end position="386"/>
    </location>
</feature>
<evidence type="ECO:0000256" key="2">
    <source>
        <dbReference type="SAM" id="Phobius"/>
    </source>
</evidence>
<keyword evidence="2" id="KW-0812">Transmembrane</keyword>
<accession>A0A5B7EKU6</accession>
<feature type="compositionally biased region" description="Basic and acidic residues" evidence="1">
    <location>
        <begin position="521"/>
        <end position="530"/>
    </location>
</feature>
<name>A0A5B7EKU6_PORTR</name>
<feature type="compositionally biased region" description="Basic residues" evidence="1">
    <location>
        <begin position="143"/>
        <end position="170"/>
    </location>
</feature>
<keyword evidence="2" id="KW-1133">Transmembrane helix</keyword>
<feature type="compositionally biased region" description="Acidic residues" evidence="1">
    <location>
        <begin position="583"/>
        <end position="596"/>
    </location>
</feature>
<dbReference type="AlphaFoldDB" id="A0A5B7EKU6"/>
<feature type="compositionally biased region" description="Polar residues" evidence="1">
    <location>
        <begin position="210"/>
        <end position="225"/>
    </location>
</feature>
<dbReference type="EMBL" id="VSRR010002900">
    <property type="protein sequence ID" value="MPC33769.1"/>
    <property type="molecule type" value="Genomic_DNA"/>
</dbReference>
<protein>
    <submittedName>
        <fullName evidence="3">Uncharacterized protein</fullName>
    </submittedName>
</protein>
<dbReference type="OrthoDB" id="6380887at2759"/>
<comment type="caution">
    <text evidence="3">The sequence shown here is derived from an EMBL/GenBank/DDBJ whole genome shotgun (WGS) entry which is preliminary data.</text>
</comment>
<evidence type="ECO:0000256" key="1">
    <source>
        <dbReference type="SAM" id="MobiDB-lite"/>
    </source>
</evidence>
<sequence length="596" mass="65643">MLPSTEPPLNVPQATLASSERCFGGDKVWQSSLPTVLTEWHLSPLPIASPKESYKAGYALHGGVDTTENWVSTSRLATPSPWREGETGLTPHYAREKRKTWQPFDPRTVQSGESGSVSSHQELIEDGLQNLLSLYPSSWGSKKERRVGRGRVSHGRHKLRHGKRRRHHPRTLLLLEAGLSMRGGENLETTLSSHASPTLLSETDPERKFSTPNSQSLSPTQQGRERNSYSLIGINTLTPTSVPLLNLPLTFTSRSDDPPEIQLNSSVVLHSGTTVQPSEWSSTSGFIGAPPTTSQRPNGPQDDFVQYNHASIRAHPTEGLLSKQIKGAGKMSSQSKIVSPEAPRLVTVLGSLERSTEPLPTTYQESPMEDTDHTTTQSPENSRHDLREFNKRQTIKLGSGALHTSPMSPKATPTNAGIVHTHHRHTHSTTSRPTVLSTNLVMKDNSGRKRPQRVTSIRPRHNELEKTLVANLHEAQQRKREPKPRAERLSLIEHSPSISLFSHFSTTKPDSLQHGPVPKPTVHEEPRTEGDGCYSTNDVVVVVFLTSLVNMVAFVVVTVTLCWCSLRGSRVAPPSRSSHPDDASQDNADDDAEETA</sequence>
<feature type="region of interest" description="Disordered" evidence="1">
    <location>
        <begin position="141"/>
        <end position="171"/>
    </location>
</feature>
<feature type="region of interest" description="Disordered" evidence="1">
    <location>
        <begin position="189"/>
        <end position="225"/>
    </location>
</feature>
<proteinExistence type="predicted"/>
<organism evidence="3 4">
    <name type="scientific">Portunus trituberculatus</name>
    <name type="common">Swimming crab</name>
    <name type="synonym">Neptunus trituberculatus</name>
    <dbReference type="NCBI Taxonomy" id="210409"/>
    <lineage>
        <taxon>Eukaryota</taxon>
        <taxon>Metazoa</taxon>
        <taxon>Ecdysozoa</taxon>
        <taxon>Arthropoda</taxon>
        <taxon>Crustacea</taxon>
        <taxon>Multicrustacea</taxon>
        <taxon>Malacostraca</taxon>
        <taxon>Eumalacostraca</taxon>
        <taxon>Eucarida</taxon>
        <taxon>Decapoda</taxon>
        <taxon>Pleocyemata</taxon>
        <taxon>Brachyura</taxon>
        <taxon>Eubrachyura</taxon>
        <taxon>Portunoidea</taxon>
        <taxon>Portunidae</taxon>
        <taxon>Portuninae</taxon>
        <taxon>Portunus</taxon>
    </lineage>
</organism>
<evidence type="ECO:0000313" key="4">
    <source>
        <dbReference type="Proteomes" id="UP000324222"/>
    </source>
</evidence>
<reference evidence="3 4" key="1">
    <citation type="submission" date="2019-05" db="EMBL/GenBank/DDBJ databases">
        <title>Another draft genome of Portunus trituberculatus and its Hox gene families provides insights of decapod evolution.</title>
        <authorList>
            <person name="Jeong J.-H."/>
            <person name="Song I."/>
            <person name="Kim S."/>
            <person name="Choi T."/>
            <person name="Kim D."/>
            <person name="Ryu S."/>
            <person name="Kim W."/>
        </authorList>
    </citation>
    <scope>NUCLEOTIDE SEQUENCE [LARGE SCALE GENOMIC DNA]</scope>
    <source>
        <tissue evidence="3">Muscle</tissue>
    </source>
</reference>
<feature type="region of interest" description="Disordered" evidence="1">
    <location>
        <begin position="570"/>
        <end position="596"/>
    </location>
</feature>
<feature type="region of interest" description="Disordered" evidence="1">
    <location>
        <begin position="506"/>
        <end position="532"/>
    </location>
</feature>
<dbReference type="Proteomes" id="UP000324222">
    <property type="component" value="Unassembled WGS sequence"/>
</dbReference>
<feature type="transmembrane region" description="Helical" evidence="2">
    <location>
        <begin position="539"/>
        <end position="566"/>
    </location>
</feature>
<feature type="compositionally biased region" description="Polar residues" evidence="1">
    <location>
        <begin position="189"/>
        <end position="201"/>
    </location>
</feature>